<evidence type="ECO:0000313" key="1">
    <source>
        <dbReference type="EMBL" id="EEF29003.1"/>
    </source>
</evidence>
<name>B9T566_RICCO</name>
<dbReference type="Gene3D" id="3.30.200.20">
    <property type="entry name" value="Phosphorylase Kinase, domain 1"/>
    <property type="match status" value="1"/>
</dbReference>
<dbReference type="PANTHER" id="PTHR46146">
    <property type="entry name" value="SERINE/THREONINE-PROTEIN KINASE-LIKE PROTEIN CCR4"/>
    <property type="match status" value="1"/>
</dbReference>
<dbReference type="SUPFAM" id="SSF56112">
    <property type="entry name" value="Protein kinase-like (PK-like)"/>
    <property type="match status" value="1"/>
</dbReference>
<dbReference type="EMBL" id="EQ974511">
    <property type="protein sequence ID" value="EEF29003.1"/>
    <property type="molecule type" value="Genomic_DNA"/>
</dbReference>
<dbReference type="STRING" id="3988.B9T566"/>
<dbReference type="Proteomes" id="UP000008311">
    <property type="component" value="Unassembled WGS sequence"/>
</dbReference>
<reference evidence="2" key="1">
    <citation type="journal article" date="2010" name="Nat. Biotechnol.">
        <title>Draft genome sequence of the oilseed species Ricinus communis.</title>
        <authorList>
            <person name="Chan A.P."/>
            <person name="Crabtree J."/>
            <person name="Zhao Q."/>
            <person name="Lorenzi H."/>
            <person name="Orvis J."/>
            <person name="Puiu D."/>
            <person name="Melake-Berhan A."/>
            <person name="Jones K.M."/>
            <person name="Redman J."/>
            <person name="Chen G."/>
            <person name="Cahoon E.B."/>
            <person name="Gedil M."/>
            <person name="Stanke M."/>
            <person name="Haas B.J."/>
            <person name="Wortman J.R."/>
            <person name="Fraser-Liggett C.M."/>
            <person name="Ravel J."/>
            <person name="Rabinowicz P.D."/>
        </authorList>
    </citation>
    <scope>NUCLEOTIDE SEQUENCE [LARGE SCALE GENOMIC DNA]</scope>
    <source>
        <strain evidence="2">cv. Hale</strain>
    </source>
</reference>
<accession>B9T566</accession>
<gene>
    <name evidence="1" type="ORF">RCOM_0179360</name>
</gene>
<dbReference type="PANTHER" id="PTHR46146:SF21">
    <property type="entry name" value="PROTEIN KINASE DOMAIN-CONTAINING PROTEIN"/>
    <property type="match status" value="1"/>
</dbReference>
<sequence length="86" mass="9788">MEMNLLQLQLQITSFQEILQKDCQPHLQGRSGSVGAVYKGKLLDDQEVAIKRRPTGQLRKLSVLSTLHHKNLVRLIGYYEAGDEKI</sequence>
<dbReference type="AlphaFoldDB" id="B9T566"/>
<dbReference type="InParanoid" id="B9T566"/>
<evidence type="ECO:0000313" key="2">
    <source>
        <dbReference type="Proteomes" id="UP000008311"/>
    </source>
</evidence>
<protein>
    <recommendedName>
        <fullName evidence="3">Protein kinase domain-containing protein</fullName>
    </recommendedName>
</protein>
<dbReference type="InterPro" id="IPR011009">
    <property type="entry name" value="Kinase-like_dom_sf"/>
</dbReference>
<keyword evidence="2" id="KW-1185">Reference proteome</keyword>
<proteinExistence type="predicted"/>
<organism evidence="1 2">
    <name type="scientific">Ricinus communis</name>
    <name type="common">Castor bean</name>
    <dbReference type="NCBI Taxonomy" id="3988"/>
    <lineage>
        <taxon>Eukaryota</taxon>
        <taxon>Viridiplantae</taxon>
        <taxon>Streptophyta</taxon>
        <taxon>Embryophyta</taxon>
        <taxon>Tracheophyta</taxon>
        <taxon>Spermatophyta</taxon>
        <taxon>Magnoliopsida</taxon>
        <taxon>eudicotyledons</taxon>
        <taxon>Gunneridae</taxon>
        <taxon>Pentapetalae</taxon>
        <taxon>rosids</taxon>
        <taxon>fabids</taxon>
        <taxon>Malpighiales</taxon>
        <taxon>Euphorbiaceae</taxon>
        <taxon>Acalyphoideae</taxon>
        <taxon>Acalypheae</taxon>
        <taxon>Ricinus</taxon>
    </lineage>
</organism>
<evidence type="ECO:0008006" key="3">
    <source>
        <dbReference type="Google" id="ProtNLM"/>
    </source>
</evidence>